<dbReference type="STRING" id="545695.TREAZ_0530"/>
<keyword evidence="4" id="KW-1185">Reference proteome</keyword>
<accession>F5YC43</accession>
<keyword evidence="1" id="KW-0175">Coiled coil</keyword>
<name>F5YC43_LEAAZ</name>
<dbReference type="Pfam" id="PF12895">
    <property type="entry name" value="ANAPC3"/>
    <property type="match status" value="1"/>
</dbReference>
<dbReference type="AlphaFoldDB" id="F5YC43"/>
<dbReference type="HOGENOM" id="CLU_075825_0_0_12"/>
<evidence type="ECO:0000256" key="2">
    <source>
        <dbReference type="SAM" id="SignalP"/>
    </source>
</evidence>
<dbReference type="SUPFAM" id="SSF48452">
    <property type="entry name" value="TPR-like"/>
    <property type="match status" value="1"/>
</dbReference>
<reference evidence="3 4" key="2">
    <citation type="journal article" date="2011" name="ISME J.">
        <title>RNA-seq reveals cooperative metabolic interactions between two termite-gut spirochete species in co-culture.</title>
        <authorList>
            <person name="Rosenthal A.Z."/>
            <person name="Matson E.G."/>
            <person name="Eldar A."/>
            <person name="Leadbetter J.R."/>
        </authorList>
    </citation>
    <scope>NUCLEOTIDE SEQUENCE [LARGE SCALE GENOMIC DNA]</scope>
    <source>
        <strain evidence="4">ATCC BAA-888 / DSM 13862 / ZAS-9</strain>
    </source>
</reference>
<dbReference type="eggNOG" id="COG1729">
    <property type="taxonomic scope" value="Bacteria"/>
</dbReference>
<dbReference type="Proteomes" id="UP000009222">
    <property type="component" value="Chromosome"/>
</dbReference>
<dbReference type="InParanoid" id="F5YC43"/>
<dbReference type="KEGG" id="taz:TREAZ_0530"/>
<dbReference type="Pfam" id="PF13174">
    <property type="entry name" value="TPR_6"/>
    <property type="match status" value="1"/>
</dbReference>
<dbReference type="InterPro" id="IPR011990">
    <property type="entry name" value="TPR-like_helical_dom_sf"/>
</dbReference>
<gene>
    <name evidence="3" type="ordered locus">TREAZ_0530</name>
</gene>
<dbReference type="EMBL" id="CP001841">
    <property type="protein sequence ID" value="AEF83332.1"/>
    <property type="molecule type" value="Genomic_DNA"/>
</dbReference>
<feature type="signal peptide" evidence="2">
    <location>
        <begin position="1"/>
        <end position="25"/>
    </location>
</feature>
<evidence type="ECO:0000256" key="1">
    <source>
        <dbReference type="SAM" id="Coils"/>
    </source>
</evidence>
<organism evidence="3 4">
    <name type="scientific">Leadbettera azotonutricia (strain ATCC BAA-888 / DSM 13862 / ZAS-9)</name>
    <name type="common">Treponema azotonutricium</name>
    <dbReference type="NCBI Taxonomy" id="545695"/>
    <lineage>
        <taxon>Bacteria</taxon>
        <taxon>Pseudomonadati</taxon>
        <taxon>Spirochaetota</taxon>
        <taxon>Spirochaetia</taxon>
        <taxon>Spirochaetales</taxon>
        <taxon>Breznakiellaceae</taxon>
        <taxon>Leadbettera</taxon>
    </lineage>
</organism>
<feature type="coiled-coil region" evidence="1">
    <location>
        <begin position="252"/>
        <end position="312"/>
    </location>
</feature>
<evidence type="ECO:0000313" key="4">
    <source>
        <dbReference type="Proteomes" id="UP000009222"/>
    </source>
</evidence>
<proteinExistence type="predicted"/>
<dbReference type="Gene3D" id="1.25.40.10">
    <property type="entry name" value="Tetratricopeptide repeat domain"/>
    <property type="match status" value="2"/>
</dbReference>
<reference evidence="4" key="1">
    <citation type="submission" date="2009-12" db="EMBL/GenBank/DDBJ databases">
        <title>Complete sequence of Treponema azotonutricium strain ZAS-9.</title>
        <authorList>
            <person name="Tetu S.G."/>
            <person name="Matson E."/>
            <person name="Ren Q."/>
            <person name="Seshadri R."/>
            <person name="Elbourne L."/>
            <person name="Hassan K.A."/>
            <person name="Durkin A."/>
            <person name="Radune D."/>
            <person name="Mohamoud Y."/>
            <person name="Shay R."/>
            <person name="Jin S."/>
            <person name="Zhang X."/>
            <person name="Lucey K."/>
            <person name="Ballor N.R."/>
            <person name="Ottesen E."/>
            <person name="Rosenthal R."/>
            <person name="Allen A."/>
            <person name="Leadbetter J.R."/>
            <person name="Paulsen I.T."/>
        </authorList>
    </citation>
    <scope>NUCLEOTIDE SEQUENCE [LARGE SCALE GENOMIC DNA]</scope>
    <source>
        <strain evidence="4">ATCC BAA-888 / DSM 13862 / ZAS-9</strain>
    </source>
</reference>
<protein>
    <submittedName>
        <fullName evidence="3">Tetratricopeptide repeat domain protein</fullName>
    </submittedName>
</protein>
<dbReference type="RefSeq" id="WP_015711422.1">
    <property type="nucleotide sequence ID" value="NC_015577.1"/>
</dbReference>
<keyword evidence="2" id="KW-0732">Signal</keyword>
<dbReference type="InterPro" id="IPR019734">
    <property type="entry name" value="TPR_rpt"/>
</dbReference>
<sequence length="321" mass="36377">MVIHKTPILAFILAASLALCAFSQAQDANSLIERLQGGIDLYSQGRWREAVGELRRVQANASTRTQKAEALYWISLSELSAGEYEAALRDMEAMEALDQANRRISELAYHKGRVYYYLGRYDEAIVLLKNYSDGIPSKPDGSYAPQNASKRASALYWVGECLYSLGLLDKANEVFLLITEEFPRSPKYEASSYRIALINQKRVEAELLGLLKWSHEESLKTMEEYQRREHAYDQALIAYQKRIADMLKDTRLSDLENENAQFRKELAFAQERISGLERDLQLALAGFDPDASRDKKARLEAMRDQASSLINEISSAGRSGR</sequence>
<feature type="chain" id="PRO_5003329826" evidence="2">
    <location>
        <begin position="26"/>
        <end position="321"/>
    </location>
</feature>
<evidence type="ECO:0000313" key="3">
    <source>
        <dbReference type="EMBL" id="AEF83332.1"/>
    </source>
</evidence>